<protein>
    <submittedName>
        <fullName evidence="1">Uncharacterized protein</fullName>
    </submittedName>
</protein>
<evidence type="ECO:0000313" key="2">
    <source>
        <dbReference type="Proteomes" id="UP001314170"/>
    </source>
</evidence>
<name>A0AAV1RWL8_9ROSI</name>
<keyword evidence="2" id="KW-1185">Reference proteome</keyword>
<gene>
    <name evidence="1" type="ORF">DCAF_LOCUS16196</name>
</gene>
<comment type="caution">
    <text evidence="1">The sequence shown here is derived from an EMBL/GenBank/DDBJ whole genome shotgun (WGS) entry which is preliminary data.</text>
</comment>
<proteinExistence type="predicted"/>
<evidence type="ECO:0000313" key="1">
    <source>
        <dbReference type="EMBL" id="CAK7341263.1"/>
    </source>
</evidence>
<dbReference type="AlphaFoldDB" id="A0AAV1RWL8"/>
<dbReference type="Proteomes" id="UP001314170">
    <property type="component" value="Unassembled WGS sequence"/>
</dbReference>
<sequence>MSIVANSIGPKADMIAAGNEKLDNIAKTVDVMRSIIEVLSYVKGCISWEVKRVVHLSRPVLVF</sequence>
<dbReference type="EMBL" id="CAWUPB010001160">
    <property type="protein sequence ID" value="CAK7341263.1"/>
    <property type="molecule type" value="Genomic_DNA"/>
</dbReference>
<accession>A0AAV1RWL8</accession>
<reference evidence="1 2" key="1">
    <citation type="submission" date="2024-01" db="EMBL/GenBank/DDBJ databases">
        <authorList>
            <person name="Waweru B."/>
        </authorList>
    </citation>
    <scope>NUCLEOTIDE SEQUENCE [LARGE SCALE GENOMIC DNA]</scope>
</reference>
<organism evidence="1 2">
    <name type="scientific">Dovyalis caffra</name>
    <dbReference type="NCBI Taxonomy" id="77055"/>
    <lineage>
        <taxon>Eukaryota</taxon>
        <taxon>Viridiplantae</taxon>
        <taxon>Streptophyta</taxon>
        <taxon>Embryophyta</taxon>
        <taxon>Tracheophyta</taxon>
        <taxon>Spermatophyta</taxon>
        <taxon>Magnoliopsida</taxon>
        <taxon>eudicotyledons</taxon>
        <taxon>Gunneridae</taxon>
        <taxon>Pentapetalae</taxon>
        <taxon>rosids</taxon>
        <taxon>fabids</taxon>
        <taxon>Malpighiales</taxon>
        <taxon>Salicaceae</taxon>
        <taxon>Flacourtieae</taxon>
        <taxon>Dovyalis</taxon>
    </lineage>
</organism>